<dbReference type="AlphaFoldDB" id="A0A330M3L0"/>
<dbReference type="Proteomes" id="UP000250123">
    <property type="component" value="Chromosome SHEWBE"/>
</dbReference>
<sequence>MSLDEQTVTDYFTLEIDIPTSQFMLTEHQASLTGVVMEGSLSSKQRALIL</sequence>
<proteinExistence type="predicted"/>
<reference evidence="2" key="1">
    <citation type="submission" date="2018-06" db="EMBL/GenBank/DDBJ databases">
        <authorList>
            <person name="Cea G.-C."/>
            <person name="William W."/>
        </authorList>
    </citation>
    <scope>NUCLEOTIDE SEQUENCE [LARGE SCALE GENOMIC DNA]</scope>
    <source>
        <strain evidence="2">DB21MT-2</strain>
    </source>
</reference>
<evidence type="ECO:0000313" key="2">
    <source>
        <dbReference type="Proteomes" id="UP000250123"/>
    </source>
</evidence>
<accession>A0A330M3L0</accession>
<evidence type="ECO:0000313" key="1">
    <source>
        <dbReference type="EMBL" id="SQH76678.1"/>
    </source>
</evidence>
<gene>
    <name evidence="1" type="ORF">SHEWBE_2715</name>
</gene>
<protein>
    <submittedName>
        <fullName evidence="1">Uncharacterized protein</fullName>
    </submittedName>
</protein>
<dbReference type="KEGG" id="sbk:SHEWBE_2715"/>
<name>A0A330M3L0_9GAMM</name>
<dbReference type="EMBL" id="LS483452">
    <property type="protein sequence ID" value="SQH76678.1"/>
    <property type="molecule type" value="Genomic_DNA"/>
</dbReference>
<organism evidence="1 2">
    <name type="scientific">Shewanella benthica</name>
    <dbReference type="NCBI Taxonomy" id="43661"/>
    <lineage>
        <taxon>Bacteria</taxon>
        <taxon>Pseudomonadati</taxon>
        <taxon>Pseudomonadota</taxon>
        <taxon>Gammaproteobacteria</taxon>
        <taxon>Alteromonadales</taxon>
        <taxon>Shewanellaceae</taxon>
        <taxon>Shewanella</taxon>
    </lineage>
</organism>